<evidence type="ECO:0000256" key="1">
    <source>
        <dbReference type="ARBA" id="ARBA00008560"/>
    </source>
</evidence>
<dbReference type="HAMAP" id="MF_00340">
    <property type="entry name" value="Ribosomal_bL32"/>
    <property type="match status" value="1"/>
</dbReference>
<evidence type="ECO:0000256" key="4">
    <source>
        <dbReference type="ARBA" id="ARBA00035178"/>
    </source>
</evidence>
<organism evidence="7 8">
    <name type="scientific">Candidatus Berkelbacteria bacterium Gr01-1014_85</name>
    <dbReference type="NCBI Taxonomy" id="2017150"/>
    <lineage>
        <taxon>Bacteria</taxon>
        <taxon>Candidatus Berkelbacteria</taxon>
    </lineage>
</organism>
<reference evidence="7 8" key="1">
    <citation type="submission" date="2017-08" db="EMBL/GenBank/DDBJ databases">
        <title>Mechanisms for carbon and nitrogen cycling indicate functional differentiation within the Candidate Phyla Radiation.</title>
        <authorList>
            <person name="Danczak R.E."/>
            <person name="Johnston M.D."/>
            <person name="Kenah C."/>
            <person name="Slattery M."/>
            <person name="Wrighton K.C."/>
            <person name="Wilkins M.J."/>
        </authorList>
    </citation>
    <scope>NUCLEOTIDE SEQUENCE [LARGE SCALE GENOMIC DNA]</scope>
    <source>
        <strain evidence="7">Gr01-1014_85</strain>
    </source>
</reference>
<dbReference type="PANTHER" id="PTHR35534:SF1">
    <property type="entry name" value="LARGE RIBOSOMAL SUBUNIT PROTEIN BL32"/>
    <property type="match status" value="1"/>
</dbReference>
<dbReference type="AlphaFoldDB" id="A0A554JDI8"/>
<dbReference type="NCBIfam" id="TIGR01031">
    <property type="entry name" value="rpmF_bact"/>
    <property type="match status" value="1"/>
</dbReference>
<gene>
    <name evidence="5" type="primary">rpmF</name>
    <name evidence="7" type="ORF">CEO22_147</name>
</gene>
<dbReference type="InterPro" id="IPR044957">
    <property type="entry name" value="Ribosomal_bL32_bact"/>
</dbReference>
<keyword evidence="2 5" id="KW-0689">Ribosomal protein</keyword>
<evidence type="ECO:0000256" key="6">
    <source>
        <dbReference type="SAM" id="MobiDB-lite"/>
    </source>
</evidence>
<evidence type="ECO:0000256" key="5">
    <source>
        <dbReference type="HAMAP-Rule" id="MF_00340"/>
    </source>
</evidence>
<proteinExistence type="inferred from homology"/>
<dbReference type="GO" id="GO:0003735">
    <property type="term" value="F:structural constituent of ribosome"/>
    <property type="evidence" value="ECO:0007669"/>
    <property type="project" value="InterPro"/>
</dbReference>
<evidence type="ECO:0000313" key="8">
    <source>
        <dbReference type="Proteomes" id="UP000316253"/>
    </source>
</evidence>
<keyword evidence="3 5" id="KW-0687">Ribonucleoprotein</keyword>
<dbReference type="Proteomes" id="UP000316253">
    <property type="component" value="Unassembled WGS sequence"/>
</dbReference>
<accession>A0A554JDI8</accession>
<feature type="region of interest" description="Disordered" evidence="6">
    <location>
        <begin position="1"/>
        <end position="21"/>
    </location>
</feature>
<feature type="compositionally biased region" description="Basic residues" evidence="6">
    <location>
        <begin position="1"/>
        <end position="18"/>
    </location>
</feature>
<sequence>MAVQKKKLSATRSNRRRAANSVTAPINANTCVSCGAAKLAHRACLKCGSYRQQKVV</sequence>
<name>A0A554JDI8_9BACT</name>
<dbReference type="PANTHER" id="PTHR35534">
    <property type="entry name" value="50S RIBOSOMAL PROTEIN L32"/>
    <property type="match status" value="1"/>
</dbReference>
<dbReference type="InterPro" id="IPR011332">
    <property type="entry name" value="Ribosomal_zn-bd"/>
</dbReference>
<dbReference type="GO" id="GO:0015934">
    <property type="term" value="C:large ribosomal subunit"/>
    <property type="evidence" value="ECO:0007669"/>
    <property type="project" value="InterPro"/>
</dbReference>
<dbReference type="EMBL" id="VMFD01000010">
    <property type="protein sequence ID" value="TSC66320.1"/>
    <property type="molecule type" value="Genomic_DNA"/>
</dbReference>
<dbReference type="InterPro" id="IPR002677">
    <property type="entry name" value="Ribosomal_bL32"/>
</dbReference>
<evidence type="ECO:0000313" key="7">
    <source>
        <dbReference type="EMBL" id="TSC66320.1"/>
    </source>
</evidence>
<dbReference type="SUPFAM" id="SSF57829">
    <property type="entry name" value="Zn-binding ribosomal proteins"/>
    <property type="match status" value="1"/>
</dbReference>
<evidence type="ECO:0000256" key="2">
    <source>
        <dbReference type="ARBA" id="ARBA00022980"/>
    </source>
</evidence>
<comment type="similarity">
    <text evidence="1 5">Belongs to the bacterial ribosomal protein bL32 family.</text>
</comment>
<dbReference type="GO" id="GO:0006412">
    <property type="term" value="P:translation"/>
    <property type="evidence" value="ECO:0007669"/>
    <property type="project" value="UniProtKB-UniRule"/>
</dbReference>
<evidence type="ECO:0000256" key="3">
    <source>
        <dbReference type="ARBA" id="ARBA00023274"/>
    </source>
</evidence>
<dbReference type="Pfam" id="PF01783">
    <property type="entry name" value="Ribosomal_L32p"/>
    <property type="match status" value="1"/>
</dbReference>
<protein>
    <recommendedName>
        <fullName evidence="4 5">Large ribosomal subunit protein bL32</fullName>
    </recommendedName>
</protein>
<comment type="caution">
    <text evidence="7">The sequence shown here is derived from an EMBL/GenBank/DDBJ whole genome shotgun (WGS) entry which is preliminary data.</text>
</comment>